<name>A0A7C8IDI0_9PLEO</name>
<reference evidence="2 3" key="1">
    <citation type="submission" date="2020-01" db="EMBL/GenBank/DDBJ databases">
        <authorList>
            <consortium name="DOE Joint Genome Institute"/>
            <person name="Haridas S."/>
            <person name="Albert R."/>
            <person name="Binder M."/>
            <person name="Bloem J."/>
            <person name="Labutti K."/>
            <person name="Salamov A."/>
            <person name="Andreopoulos B."/>
            <person name="Baker S.E."/>
            <person name="Barry K."/>
            <person name="Bills G."/>
            <person name="Bluhm B.H."/>
            <person name="Cannon C."/>
            <person name="Castanera R."/>
            <person name="Culley D.E."/>
            <person name="Daum C."/>
            <person name="Ezra D."/>
            <person name="Gonzalez J.B."/>
            <person name="Henrissat B."/>
            <person name="Kuo A."/>
            <person name="Liang C."/>
            <person name="Lipzen A."/>
            <person name="Lutzoni F."/>
            <person name="Magnuson J."/>
            <person name="Mondo S."/>
            <person name="Nolan M."/>
            <person name="Ohm R."/>
            <person name="Pangilinan J."/>
            <person name="Park H.-J.H."/>
            <person name="Ramirez L."/>
            <person name="Alfaro M."/>
            <person name="Sun H."/>
            <person name="Tritt A."/>
            <person name="Yoshinaga Y."/>
            <person name="Zwiers L.-H.L."/>
            <person name="Turgeon B.G."/>
            <person name="Goodwin S.B."/>
            <person name="Spatafora J.W."/>
            <person name="Crous P.W."/>
            <person name="Grigoriev I.V."/>
        </authorList>
    </citation>
    <scope>NUCLEOTIDE SEQUENCE [LARGE SCALE GENOMIC DNA]</scope>
    <source>
        <strain evidence="2 3">CBS 611.86</strain>
    </source>
</reference>
<feature type="region of interest" description="Disordered" evidence="1">
    <location>
        <begin position="101"/>
        <end position="126"/>
    </location>
</feature>
<organism evidence="2 3">
    <name type="scientific">Massariosphaeria phaeospora</name>
    <dbReference type="NCBI Taxonomy" id="100035"/>
    <lineage>
        <taxon>Eukaryota</taxon>
        <taxon>Fungi</taxon>
        <taxon>Dikarya</taxon>
        <taxon>Ascomycota</taxon>
        <taxon>Pezizomycotina</taxon>
        <taxon>Dothideomycetes</taxon>
        <taxon>Pleosporomycetidae</taxon>
        <taxon>Pleosporales</taxon>
        <taxon>Pleosporales incertae sedis</taxon>
        <taxon>Massariosphaeria</taxon>
    </lineage>
</organism>
<dbReference type="AlphaFoldDB" id="A0A7C8IDI0"/>
<evidence type="ECO:0000313" key="2">
    <source>
        <dbReference type="EMBL" id="KAF2876889.1"/>
    </source>
</evidence>
<sequence length="345" mass="37971">MAAVYTHSAHHSGSCGAPCHSLELRKGESLDLQQGDFRRHDLDRTAASTSRPRASLPRYLQRASHIDKARQTSSTTASVCTRFCFAKTVAASLTPAAPLPRATYSLQPRNANGTSSTQRRRREQRIDGLLADGSVLTRGRVGGRGMLQYFEPLRVLPNSPTLAATTNANEGMARKERGPLEAPLESPPSDNDVSGMQALLDILARPKLCIGKISDPTGRTAREQYTSPWTIVALPAEWAPCTITASFGARIWGLAQKLRTPRLGLTLDDPSSYSPRHTQPATGARRTLHRSSLSEQRSMQACSVTMEFVVRRESWIERARDVCRNTGRCDREELDRMGKASLPEH</sequence>
<proteinExistence type="predicted"/>
<comment type="caution">
    <text evidence="2">The sequence shown here is derived from an EMBL/GenBank/DDBJ whole genome shotgun (WGS) entry which is preliminary data.</text>
</comment>
<gene>
    <name evidence="2" type="ORF">BDV95DRAFT_589548</name>
</gene>
<feature type="region of interest" description="Disordered" evidence="1">
    <location>
        <begin position="163"/>
        <end position="190"/>
    </location>
</feature>
<dbReference type="EMBL" id="JAADJZ010000002">
    <property type="protein sequence ID" value="KAF2876889.1"/>
    <property type="molecule type" value="Genomic_DNA"/>
</dbReference>
<keyword evidence="3" id="KW-1185">Reference proteome</keyword>
<evidence type="ECO:0000256" key="1">
    <source>
        <dbReference type="SAM" id="MobiDB-lite"/>
    </source>
</evidence>
<feature type="region of interest" description="Disordered" evidence="1">
    <location>
        <begin position="266"/>
        <end position="294"/>
    </location>
</feature>
<evidence type="ECO:0000313" key="3">
    <source>
        <dbReference type="Proteomes" id="UP000481861"/>
    </source>
</evidence>
<protein>
    <submittedName>
        <fullName evidence="2">Uncharacterized protein</fullName>
    </submittedName>
</protein>
<dbReference type="Proteomes" id="UP000481861">
    <property type="component" value="Unassembled WGS sequence"/>
</dbReference>
<feature type="compositionally biased region" description="Polar residues" evidence="1">
    <location>
        <begin position="104"/>
        <end position="113"/>
    </location>
</feature>
<accession>A0A7C8IDI0</accession>
<feature type="region of interest" description="Disordered" evidence="1">
    <location>
        <begin position="36"/>
        <end position="55"/>
    </location>
</feature>
<feature type="compositionally biased region" description="Polar residues" evidence="1">
    <location>
        <begin position="269"/>
        <end position="281"/>
    </location>
</feature>